<dbReference type="EMBL" id="JBBWWR010000011">
    <property type="protein sequence ID" value="KAK8959397.1"/>
    <property type="molecule type" value="Genomic_DNA"/>
</dbReference>
<comment type="caution">
    <text evidence="1">The sequence shown here is derived from an EMBL/GenBank/DDBJ whole genome shotgun (WGS) entry which is preliminary data.</text>
</comment>
<keyword evidence="2" id="KW-1185">Reference proteome</keyword>
<dbReference type="Proteomes" id="UP001412067">
    <property type="component" value="Unassembled WGS sequence"/>
</dbReference>
<protein>
    <submittedName>
        <fullName evidence="1">Uncharacterized protein</fullName>
    </submittedName>
</protein>
<organism evidence="1 2">
    <name type="scientific">Platanthera guangdongensis</name>
    <dbReference type="NCBI Taxonomy" id="2320717"/>
    <lineage>
        <taxon>Eukaryota</taxon>
        <taxon>Viridiplantae</taxon>
        <taxon>Streptophyta</taxon>
        <taxon>Embryophyta</taxon>
        <taxon>Tracheophyta</taxon>
        <taxon>Spermatophyta</taxon>
        <taxon>Magnoliopsida</taxon>
        <taxon>Liliopsida</taxon>
        <taxon>Asparagales</taxon>
        <taxon>Orchidaceae</taxon>
        <taxon>Orchidoideae</taxon>
        <taxon>Orchideae</taxon>
        <taxon>Orchidinae</taxon>
        <taxon>Platanthera</taxon>
    </lineage>
</organism>
<reference evidence="1 2" key="1">
    <citation type="journal article" date="2022" name="Nat. Plants">
        <title>Genomes of leafy and leafless Platanthera orchids illuminate the evolution of mycoheterotrophy.</title>
        <authorList>
            <person name="Li M.H."/>
            <person name="Liu K.W."/>
            <person name="Li Z."/>
            <person name="Lu H.C."/>
            <person name="Ye Q.L."/>
            <person name="Zhang D."/>
            <person name="Wang J.Y."/>
            <person name="Li Y.F."/>
            <person name="Zhong Z.M."/>
            <person name="Liu X."/>
            <person name="Yu X."/>
            <person name="Liu D.K."/>
            <person name="Tu X.D."/>
            <person name="Liu B."/>
            <person name="Hao Y."/>
            <person name="Liao X.Y."/>
            <person name="Jiang Y.T."/>
            <person name="Sun W.H."/>
            <person name="Chen J."/>
            <person name="Chen Y.Q."/>
            <person name="Ai Y."/>
            <person name="Zhai J.W."/>
            <person name="Wu S.S."/>
            <person name="Zhou Z."/>
            <person name="Hsiao Y.Y."/>
            <person name="Wu W.L."/>
            <person name="Chen Y.Y."/>
            <person name="Lin Y.F."/>
            <person name="Hsu J.L."/>
            <person name="Li C.Y."/>
            <person name="Wang Z.W."/>
            <person name="Zhao X."/>
            <person name="Zhong W.Y."/>
            <person name="Ma X.K."/>
            <person name="Ma L."/>
            <person name="Huang J."/>
            <person name="Chen G.Z."/>
            <person name="Huang M.Z."/>
            <person name="Huang L."/>
            <person name="Peng D.H."/>
            <person name="Luo Y.B."/>
            <person name="Zou S.Q."/>
            <person name="Chen S.P."/>
            <person name="Lan S."/>
            <person name="Tsai W.C."/>
            <person name="Van de Peer Y."/>
            <person name="Liu Z.J."/>
        </authorList>
    </citation>
    <scope>NUCLEOTIDE SEQUENCE [LARGE SCALE GENOMIC DNA]</scope>
    <source>
        <strain evidence="1">Lor288</strain>
    </source>
</reference>
<proteinExistence type="predicted"/>
<accession>A0ABR2M5H3</accession>
<evidence type="ECO:0000313" key="1">
    <source>
        <dbReference type="EMBL" id="KAK8959397.1"/>
    </source>
</evidence>
<sequence>MLNNLQVPGKSAQDCFDKIHASIITPLSAQPRLKTRAHGFSPIANFSLSDMISPQASKLEAGRLGKTRTKKLAAHKTVRHLLRKHSIIDRSMAIDRFSLLESSLINISSLATLQSPETSSLSQQPDTKSSSNLTMFTRFKLLHSPTAPSPEVLKQIKNRALHDRYIDQLHHREARRAMLAKKSNAGGVGGKSDHGA</sequence>
<gene>
    <name evidence="1" type="ORF">KSP40_PGU017719</name>
</gene>
<name>A0ABR2M5H3_9ASPA</name>
<evidence type="ECO:0000313" key="2">
    <source>
        <dbReference type="Proteomes" id="UP001412067"/>
    </source>
</evidence>